<name>A0A414SFA7_9FIRM</name>
<sequence>MYIHVDTIEQYKVLQYIKRHFFMDKITITKINQTSLCVTDYTNECLIFEYFNGTIITHEVKNRGF</sequence>
<organism evidence="1 2">
    <name type="scientific">Blautia obeum</name>
    <dbReference type="NCBI Taxonomy" id="40520"/>
    <lineage>
        <taxon>Bacteria</taxon>
        <taxon>Bacillati</taxon>
        <taxon>Bacillota</taxon>
        <taxon>Clostridia</taxon>
        <taxon>Lachnospirales</taxon>
        <taxon>Lachnospiraceae</taxon>
        <taxon>Blautia</taxon>
    </lineage>
</organism>
<gene>
    <name evidence="1" type="ORF">DW272_07940</name>
</gene>
<reference evidence="1 2" key="1">
    <citation type="submission" date="2018-08" db="EMBL/GenBank/DDBJ databases">
        <title>A genome reference for cultivated species of the human gut microbiota.</title>
        <authorList>
            <person name="Zou Y."/>
            <person name="Xue W."/>
            <person name="Luo G."/>
        </authorList>
    </citation>
    <scope>NUCLEOTIDE SEQUENCE [LARGE SCALE GENOMIC DNA]</scope>
    <source>
        <strain evidence="1 2">AM22-9LB</strain>
    </source>
</reference>
<dbReference type="EMBL" id="QRHZ01000003">
    <property type="protein sequence ID" value="RHG17939.1"/>
    <property type="molecule type" value="Genomic_DNA"/>
</dbReference>
<evidence type="ECO:0000313" key="1">
    <source>
        <dbReference type="EMBL" id="RHG17939.1"/>
    </source>
</evidence>
<protein>
    <submittedName>
        <fullName evidence="1">Uncharacterized protein</fullName>
    </submittedName>
</protein>
<proteinExistence type="predicted"/>
<accession>A0A414SFA7</accession>
<dbReference type="Proteomes" id="UP000284220">
    <property type="component" value="Unassembled WGS sequence"/>
</dbReference>
<comment type="caution">
    <text evidence="1">The sequence shown here is derived from an EMBL/GenBank/DDBJ whole genome shotgun (WGS) entry which is preliminary data.</text>
</comment>
<evidence type="ECO:0000313" key="2">
    <source>
        <dbReference type="Proteomes" id="UP000284220"/>
    </source>
</evidence>
<dbReference type="AlphaFoldDB" id="A0A414SFA7"/>